<dbReference type="Proteomes" id="UP000065151">
    <property type="component" value="Chromosome"/>
</dbReference>
<feature type="signal peptide" evidence="2">
    <location>
        <begin position="1"/>
        <end position="22"/>
    </location>
</feature>
<feature type="region of interest" description="Disordered" evidence="1">
    <location>
        <begin position="116"/>
        <end position="208"/>
    </location>
</feature>
<evidence type="ECO:0000313" key="4">
    <source>
        <dbReference type="Proteomes" id="UP000065151"/>
    </source>
</evidence>
<accession>A0A0U3QLT1</accession>
<evidence type="ECO:0000256" key="1">
    <source>
        <dbReference type="SAM" id="MobiDB-lite"/>
    </source>
</evidence>
<proteinExistence type="predicted"/>
<dbReference type="AlphaFoldDB" id="A0A0U3QLT1"/>
<protein>
    <submittedName>
        <fullName evidence="3">Uncharacterized protein</fullName>
    </submittedName>
</protein>
<dbReference type="RefSeq" id="WP_058929720.1">
    <property type="nucleotide sequence ID" value="NZ_CP013747.1"/>
</dbReference>
<feature type="compositionally biased region" description="Pro residues" evidence="1">
    <location>
        <begin position="59"/>
        <end position="76"/>
    </location>
</feature>
<dbReference type="EMBL" id="CP013747">
    <property type="protein sequence ID" value="ALV40549.1"/>
    <property type="molecule type" value="Genomic_DNA"/>
</dbReference>
<feature type="compositionally biased region" description="Polar residues" evidence="1">
    <location>
        <begin position="124"/>
        <end position="142"/>
    </location>
</feature>
<sequence length="208" mass="19407">MVSSSGTALATATSLADSAAAAANMLAAPALPAVTGTVDTATALVPGLSDLLPVPGIRPLPGQPPLTTPAPGPVPTAAPSLPASSAVAEGSNAGVSPAPAGPVGLAATNAPRLVFGPAQDRSGLASTPEATASASGPKNRPQNPALRIPPALANGAGTANSGSAGGSEGAADLGGSWPFLPTATSGPHLSGAVTLPAGPSFDPGSSPD</sequence>
<organism evidence="3">
    <name type="scientific">Pseudarthrobacter sulfonivorans</name>
    <dbReference type="NCBI Taxonomy" id="121292"/>
    <lineage>
        <taxon>Bacteria</taxon>
        <taxon>Bacillati</taxon>
        <taxon>Actinomycetota</taxon>
        <taxon>Actinomycetes</taxon>
        <taxon>Micrococcales</taxon>
        <taxon>Micrococcaceae</taxon>
        <taxon>Pseudarthrobacter</taxon>
    </lineage>
</organism>
<keyword evidence="2" id="KW-0732">Signal</keyword>
<feature type="compositionally biased region" description="Low complexity" evidence="1">
    <location>
        <begin position="77"/>
        <end position="88"/>
    </location>
</feature>
<feature type="chain" id="PRO_5039470396" evidence="2">
    <location>
        <begin position="23"/>
        <end position="208"/>
    </location>
</feature>
<name>A0A0U3QLT1_9MICC</name>
<dbReference type="KEGG" id="psul:AU252_04685"/>
<gene>
    <name evidence="3" type="ORF">AU252_04685</name>
</gene>
<feature type="region of interest" description="Disordered" evidence="1">
    <location>
        <begin position="59"/>
        <end position="96"/>
    </location>
</feature>
<reference evidence="3 4" key="1">
    <citation type="submission" date="2015-12" db="EMBL/GenBank/DDBJ databases">
        <authorList>
            <person name="Shamseldin A."/>
            <person name="Moawad H."/>
            <person name="Abd El-Rahim W.M."/>
            <person name="Sadowsky M.J."/>
        </authorList>
    </citation>
    <scope>NUCLEOTIDE SEQUENCE [LARGE SCALE GENOMIC DNA]</scope>
    <source>
        <strain evidence="3 4">Ar51</strain>
    </source>
</reference>
<feature type="compositionally biased region" description="Low complexity" evidence="1">
    <location>
        <begin position="151"/>
        <end position="162"/>
    </location>
</feature>
<evidence type="ECO:0000256" key="2">
    <source>
        <dbReference type="SAM" id="SignalP"/>
    </source>
</evidence>
<evidence type="ECO:0000313" key="3">
    <source>
        <dbReference type="EMBL" id="ALV40549.1"/>
    </source>
</evidence>